<evidence type="ECO:0000313" key="3">
    <source>
        <dbReference type="Proteomes" id="UP000190897"/>
    </source>
</evidence>
<evidence type="ECO:0000313" key="2">
    <source>
        <dbReference type="EMBL" id="SKB81429.1"/>
    </source>
</evidence>
<proteinExistence type="predicted"/>
<dbReference type="RefSeq" id="WP_082214802.1">
    <property type="nucleotide sequence ID" value="NZ_FUZA01000002.1"/>
</dbReference>
<dbReference type="AlphaFoldDB" id="A0A1T5EC94"/>
<organism evidence="2 3">
    <name type="scientific">Dyadobacter psychrophilus</name>
    <dbReference type="NCBI Taxonomy" id="651661"/>
    <lineage>
        <taxon>Bacteria</taxon>
        <taxon>Pseudomonadati</taxon>
        <taxon>Bacteroidota</taxon>
        <taxon>Cytophagia</taxon>
        <taxon>Cytophagales</taxon>
        <taxon>Spirosomataceae</taxon>
        <taxon>Dyadobacter</taxon>
    </lineage>
</organism>
<dbReference type="EMBL" id="FUZA01000002">
    <property type="protein sequence ID" value="SKB81429.1"/>
    <property type="molecule type" value="Genomic_DNA"/>
</dbReference>
<dbReference type="STRING" id="651661.SAMN05660293_02317"/>
<evidence type="ECO:0000256" key="1">
    <source>
        <dbReference type="SAM" id="SignalP"/>
    </source>
</evidence>
<name>A0A1T5EC94_9BACT</name>
<sequence length="179" mass="19608">MFTKLLLIFVLSASLVAAQPNYTRIRGAFGVEIFGIAPKGAFTAEAAFGYGKKSFWNVQAGVGAVSEPDFRSPSFSAALTHCFILNPYRRKTCIPQPGHRNIETYFEAGLGSFFIDRYDRGLHSGANGQQLVTPAGMAGLRLDLVTERWIYILKLRYTPPLIANPLASLAGFGIAMGWR</sequence>
<reference evidence="3" key="1">
    <citation type="submission" date="2017-02" db="EMBL/GenBank/DDBJ databases">
        <authorList>
            <person name="Varghese N."/>
            <person name="Submissions S."/>
        </authorList>
    </citation>
    <scope>NUCLEOTIDE SEQUENCE [LARGE SCALE GENOMIC DNA]</scope>
    <source>
        <strain evidence="3">DSM 22270</strain>
    </source>
</reference>
<feature type="signal peptide" evidence="1">
    <location>
        <begin position="1"/>
        <end position="17"/>
    </location>
</feature>
<dbReference type="OrthoDB" id="950603at2"/>
<gene>
    <name evidence="2" type="ORF">SAMN05660293_02317</name>
</gene>
<feature type="chain" id="PRO_5010534968" description="Outer membrane protein beta-barrel domain-containing protein" evidence="1">
    <location>
        <begin position="18"/>
        <end position="179"/>
    </location>
</feature>
<accession>A0A1T5EC94</accession>
<evidence type="ECO:0008006" key="4">
    <source>
        <dbReference type="Google" id="ProtNLM"/>
    </source>
</evidence>
<dbReference type="Proteomes" id="UP000190897">
    <property type="component" value="Unassembled WGS sequence"/>
</dbReference>
<keyword evidence="3" id="KW-1185">Reference proteome</keyword>
<keyword evidence="1" id="KW-0732">Signal</keyword>
<protein>
    <recommendedName>
        <fullName evidence="4">Outer membrane protein beta-barrel domain-containing protein</fullName>
    </recommendedName>
</protein>